<sequence>MEEKLKIVFGTGSNNRATMGSRTGVVIGSGPTGGWTGAVLCEQEGCTWSFVTSGSVPDPLEVEAELQSGAEAWFFFVKSNARTISLSSSNIRHFVQKFSTAAEFIEFDH</sequence>
<proteinExistence type="predicted"/>
<evidence type="ECO:0000313" key="1">
    <source>
        <dbReference type="EMBL" id="GJS88582.1"/>
    </source>
</evidence>
<gene>
    <name evidence="1" type="ORF">Tco_0771218</name>
    <name evidence="2" type="ORF">Tco_0823369</name>
</gene>
<organism evidence="2 3">
    <name type="scientific">Tanacetum coccineum</name>
    <dbReference type="NCBI Taxonomy" id="301880"/>
    <lineage>
        <taxon>Eukaryota</taxon>
        <taxon>Viridiplantae</taxon>
        <taxon>Streptophyta</taxon>
        <taxon>Embryophyta</taxon>
        <taxon>Tracheophyta</taxon>
        <taxon>Spermatophyta</taxon>
        <taxon>Magnoliopsida</taxon>
        <taxon>eudicotyledons</taxon>
        <taxon>Gunneridae</taxon>
        <taxon>Pentapetalae</taxon>
        <taxon>asterids</taxon>
        <taxon>campanulids</taxon>
        <taxon>Asterales</taxon>
        <taxon>Asteraceae</taxon>
        <taxon>Asteroideae</taxon>
        <taxon>Anthemideae</taxon>
        <taxon>Anthemidinae</taxon>
        <taxon>Tanacetum</taxon>
    </lineage>
</organism>
<dbReference type="EMBL" id="BQNB010011284">
    <property type="protein sequence ID" value="GJS88582.1"/>
    <property type="molecule type" value="Genomic_DNA"/>
</dbReference>
<reference evidence="2" key="2">
    <citation type="submission" date="2022-01" db="EMBL/GenBank/DDBJ databases">
        <authorList>
            <person name="Yamashiro T."/>
            <person name="Shiraishi A."/>
            <person name="Satake H."/>
            <person name="Nakayama K."/>
        </authorList>
    </citation>
    <scope>NUCLEOTIDE SEQUENCE</scope>
</reference>
<name>A0ABQ5AHQ8_9ASTR</name>
<evidence type="ECO:0000313" key="3">
    <source>
        <dbReference type="Proteomes" id="UP001151760"/>
    </source>
</evidence>
<evidence type="ECO:0000313" key="2">
    <source>
        <dbReference type="EMBL" id="GJT02200.1"/>
    </source>
</evidence>
<accession>A0ABQ5AHQ8</accession>
<keyword evidence="3" id="KW-1185">Reference proteome</keyword>
<protein>
    <submittedName>
        <fullName evidence="2">Uncharacterized protein</fullName>
    </submittedName>
</protein>
<reference evidence="2" key="1">
    <citation type="journal article" date="2022" name="Int. J. Mol. Sci.">
        <title>Draft Genome of Tanacetum Coccineum: Genomic Comparison of Closely Related Tanacetum-Family Plants.</title>
        <authorList>
            <person name="Yamashiro T."/>
            <person name="Shiraishi A."/>
            <person name="Nakayama K."/>
            <person name="Satake H."/>
        </authorList>
    </citation>
    <scope>NUCLEOTIDE SEQUENCE</scope>
</reference>
<comment type="caution">
    <text evidence="2">The sequence shown here is derived from an EMBL/GenBank/DDBJ whole genome shotgun (WGS) entry which is preliminary data.</text>
</comment>
<dbReference type="EMBL" id="BQNB010012331">
    <property type="protein sequence ID" value="GJT02200.1"/>
    <property type="molecule type" value="Genomic_DNA"/>
</dbReference>
<dbReference type="Proteomes" id="UP001151760">
    <property type="component" value="Unassembled WGS sequence"/>
</dbReference>